<dbReference type="EMBL" id="CAADFE010000020">
    <property type="protein sequence ID" value="VFJ69777.1"/>
    <property type="molecule type" value="Genomic_DNA"/>
</dbReference>
<gene>
    <name evidence="1" type="ORF">BECKFW1821B_GA0114236_102838</name>
    <name evidence="2" type="ORF">BECKFW1821C_GA0114237_10201</name>
</gene>
<reference evidence="2" key="1">
    <citation type="submission" date="2019-02" db="EMBL/GenBank/DDBJ databases">
        <authorList>
            <person name="Gruber-Vodicka R. H."/>
            <person name="Seah K. B. B."/>
        </authorList>
    </citation>
    <scope>NUCLEOTIDE SEQUENCE</scope>
    <source>
        <strain evidence="1">BECK_BZ106</strain>
        <strain evidence="2">BECK_BZ131</strain>
    </source>
</reference>
<dbReference type="Pfam" id="PF09720">
    <property type="entry name" value="Unstab_antitox"/>
    <property type="match status" value="1"/>
</dbReference>
<evidence type="ECO:0000313" key="2">
    <source>
        <dbReference type="EMBL" id="VFJ69777.1"/>
    </source>
</evidence>
<protein>
    <submittedName>
        <fullName evidence="2">Addiction module component</fullName>
    </submittedName>
</protein>
<accession>A0A450TPB8</accession>
<dbReference type="InterPro" id="IPR013406">
    <property type="entry name" value="CHP02574_addiction_mod"/>
</dbReference>
<organism evidence="2">
    <name type="scientific">Candidatus Kentrum sp. FW</name>
    <dbReference type="NCBI Taxonomy" id="2126338"/>
    <lineage>
        <taxon>Bacteria</taxon>
        <taxon>Pseudomonadati</taxon>
        <taxon>Pseudomonadota</taxon>
        <taxon>Gammaproteobacteria</taxon>
        <taxon>Candidatus Kentrum</taxon>
    </lineage>
</organism>
<dbReference type="AlphaFoldDB" id="A0A450TPB8"/>
<proteinExistence type="predicted"/>
<name>A0A450TPB8_9GAMM</name>
<dbReference type="EMBL" id="CAADFD010000028">
    <property type="protein sequence ID" value="VFJ56585.1"/>
    <property type="molecule type" value="Genomic_DNA"/>
</dbReference>
<sequence length="72" mass="8446">MTTTLDIQHMSRAEKLQVMESLWDDLSGSEPEVKSPAWHEHALRETEARVAAGRERIADWEVAKRELRKRFE</sequence>
<evidence type="ECO:0000313" key="1">
    <source>
        <dbReference type="EMBL" id="VFJ56585.1"/>
    </source>
</evidence>